<evidence type="ECO:0000313" key="4">
    <source>
        <dbReference type="EMBL" id="MFC6063903.1"/>
    </source>
</evidence>
<feature type="domain" description="PPM-type phosphatase" evidence="3">
    <location>
        <begin position="86"/>
        <end position="300"/>
    </location>
</feature>
<evidence type="ECO:0000256" key="2">
    <source>
        <dbReference type="SAM" id="Phobius"/>
    </source>
</evidence>
<sequence length="327" mass="34738">MKSPRDYSWYFPAAAGAGAAAILGTLAREPSDTVMAGACMALVAASSGVSAVILRRRGRGLSALRAVAETVQREMLRPLPDRLGGLRTAVRYEATQSGALVGGDVYDAVHTPFGVRLFIGDAMGKGLSAVGTAMDALGAFRNLAQRERRLSALAQRMDSVLAVRDGGVDFVTALLIEVADGSDSAELVCCGHPPPLLIRAGRATFVDVLPPSPPLGLFGLQNDWCRAGTVPLADNDRLLLYTDGVTEARDAKGDFYPLAERAAVLNDDDPGTFLDVLTADLIQYSMGKLHDDAALLLIDFGEIRARARQAWAESCQSPRKSATRPIR</sequence>
<dbReference type="InterPro" id="IPR001932">
    <property type="entry name" value="PPM-type_phosphatase-like_dom"/>
</dbReference>
<dbReference type="Gene3D" id="3.60.40.10">
    <property type="entry name" value="PPM-type phosphatase domain"/>
    <property type="match status" value="1"/>
</dbReference>
<dbReference type="SMART" id="SM00331">
    <property type="entry name" value="PP2C_SIG"/>
    <property type="match status" value="1"/>
</dbReference>
<keyword evidence="2" id="KW-0472">Membrane</keyword>
<dbReference type="InterPro" id="IPR036457">
    <property type="entry name" value="PPM-type-like_dom_sf"/>
</dbReference>
<dbReference type="InterPro" id="IPR052016">
    <property type="entry name" value="Bact_Sigma-Reg"/>
</dbReference>
<dbReference type="GO" id="GO:0004722">
    <property type="term" value="F:protein serine/threonine phosphatase activity"/>
    <property type="evidence" value="ECO:0007669"/>
    <property type="project" value="UniProtKB-EC"/>
</dbReference>
<keyword evidence="1 4" id="KW-0378">Hydrolase</keyword>
<dbReference type="RefSeq" id="WP_078648660.1">
    <property type="nucleotide sequence ID" value="NZ_JBHSPX010000004.1"/>
</dbReference>
<keyword evidence="5" id="KW-1185">Reference proteome</keyword>
<reference evidence="5" key="1">
    <citation type="journal article" date="2019" name="Int. J. Syst. Evol. Microbiol.">
        <title>The Global Catalogue of Microorganisms (GCM) 10K type strain sequencing project: providing services to taxonomists for standard genome sequencing and annotation.</title>
        <authorList>
            <consortium name="The Broad Institute Genomics Platform"/>
            <consortium name="The Broad Institute Genome Sequencing Center for Infectious Disease"/>
            <person name="Wu L."/>
            <person name="Ma J."/>
        </authorList>
    </citation>
    <scope>NUCLEOTIDE SEQUENCE [LARGE SCALE GENOMIC DNA]</scope>
    <source>
        <strain evidence="5">CGMCC 1.15180</strain>
    </source>
</reference>
<evidence type="ECO:0000256" key="1">
    <source>
        <dbReference type="ARBA" id="ARBA00022801"/>
    </source>
</evidence>
<gene>
    <name evidence="4" type="ORF">ACFP4F_15215</name>
</gene>
<dbReference type="EMBL" id="JBHSPX010000004">
    <property type="protein sequence ID" value="MFC6063903.1"/>
    <property type="molecule type" value="Genomic_DNA"/>
</dbReference>
<dbReference type="Proteomes" id="UP001596139">
    <property type="component" value="Unassembled WGS sequence"/>
</dbReference>
<protein>
    <submittedName>
        <fullName evidence="4">PP2C family protein-serine/threonine phosphatase</fullName>
        <ecNumber evidence="4">3.1.3.16</ecNumber>
    </submittedName>
</protein>
<dbReference type="PANTHER" id="PTHR43156:SF2">
    <property type="entry name" value="STAGE II SPORULATION PROTEIN E"/>
    <property type="match status" value="1"/>
</dbReference>
<evidence type="ECO:0000259" key="3">
    <source>
        <dbReference type="SMART" id="SM00331"/>
    </source>
</evidence>
<evidence type="ECO:0000313" key="5">
    <source>
        <dbReference type="Proteomes" id="UP001596139"/>
    </source>
</evidence>
<dbReference type="EC" id="3.1.3.16" evidence="4"/>
<accession>A0ABW1MKD1</accession>
<organism evidence="4 5">
    <name type="scientific">Streptomyces ochraceiscleroticus</name>
    <dbReference type="NCBI Taxonomy" id="47761"/>
    <lineage>
        <taxon>Bacteria</taxon>
        <taxon>Bacillati</taxon>
        <taxon>Actinomycetota</taxon>
        <taxon>Actinomycetes</taxon>
        <taxon>Kitasatosporales</taxon>
        <taxon>Streptomycetaceae</taxon>
        <taxon>Streptomyces</taxon>
    </lineage>
</organism>
<feature type="transmembrane region" description="Helical" evidence="2">
    <location>
        <begin position="7"/>
        <end position="27"/>
    </location>
</feature>
<dbReference type="SUPFAM" id="SSF81606">
    <property type="entry name" value="PP2C-like"/>
    <property type="match status" value="1"/>
</dbReference>
<feature type="transmembrane region" description="Helical" evidence="2">
    <location>
        <begin position="33"/>
        <end position="54"/>
    </location>
</feature>
<keyword evidence="2" id="KW-1133">Transmembrane helix</keyword>
<comment type="caution">
    <text evidence="4">The sequence shown here is derived from an EMBL/GenBank/DDBJ whole genome shotgun (WGS) entry which is preliminary data.</text>
</comment>
<dbReference type="Pfam" id="PF07228">
    <property type="entry name" value="SpoIIE"/>
    <property type="match status" value="1"/>
</dbReference>
<dbReference type="PANTHER" id="PTHR43156">
    <property type="entry name" value="STAGE II SPORULATION PROTEIN E-RELATED"/>
    <property type="match status" value="1"/>
</dbReference>
<proteinExistence type="predicted"/>
<name>A0ABW1MKD1_9ACTN</name>
<keyword evidence="2" id="KW-0812">Transmembrane</keyword>